<dbReference type="Proteomes" id="UP001153269">
    <property type="component" value="Unassembled WGS sequence"/>
</dbReference>
<gene>
    <name evidence="1" type="ORF">PLEPLA_LOCUS25137</name>
</gene>
<evidence type="ECO:0000313" key="2">
    <source>
        <dbReference type="Proteomes" id="UP001153269"/>
    </source>
</evidence>
<keyword evidence="2" id="KW-1185">Reference proteome</keyword>
<proteinExistence type="predicted"/>
<reference evidence="1" key="1">
    <citation type="submission" date="2020-03" db="EMBL/GenBank/DDBJ databases">
        <authorList>
            <person name="Weist P."/>
        </authorList>
    </citation>
    <scope>NUCLEOTIDE SEQUENCE</scope>
</reference>
<dbReference type="AlphaFoldDB" id="A0A9N7YMH0"/>
<accession>A0A9N7YMH0</accession>
<sequence>MLGVTVWIHGTTLTGPQRRPAAPGTHTQHPYPRLYVHSISVNHQKHISPALEAKHHKLLLPGGGWRTSSLQRQSSVNHRAAHTDPLQAPLKLRYRAAGPGRGPGGGASRSTCEVYSAYDHLHAFISLCETRADSRAHHVKEDGSVVLWVALWTQALEAIGVDVKCKLSL</sequence>
<protein>
    <submittedName>
        <fullName evidence="1">Uncharacterized protein</fullName>
    </submittedName>
</protein>
<evidence type="ECO:0000313" key="1">
    <source>
        <dbReference type="EMBL" id="CAB1437104.1"/>
    </source>
</evidence>
<name>A0A9N7YMH0_PLEPL</name>
<comment type="caution">
    <text evidence="1">The sequence shown here is derived from an EMBL/GenBank/DDBJ whole genome shotgun (WGS) entry which is preliminary data.</text>
</comment>
<dbReference type="EMBL" id="CADEAL010001987">
    <property type="protein sequence ID" value="CAB1437104.1"/>
    <property type="molecule type" value="Genomic_DNA"/>
</dbReference>
<organism evidence="1 2">
    <name type="scientific">Pleuronectes platessa</name>
    <name type="common">European plaice</name>
    <dbReference type="NCBI Taxonomy" id="8262"/>
    <lineage>
        <taxon>Eukaryota</taxon>
        <taxon>Metazoa</taxon>
        <taxon>Chordata</taxon>
        <taxon>Craniata</taxon>
        <taxon>Vertebrata</taxon>
        <taxon>Euteleostomi</taxon>
        <taxon>Actinopterygii</taxon>
        <taxon>Neopterygii</taxon>
        <taxon>Teleostei</taxon>
        <taxon>Neoteleostei</taxon>
        <taxon>Acanthomorphata</taxon>
        <taxon>Carangaria</taxon>
        <taxon>Pleuronectiformes</taxon>
        <taxon>Pleuronectoidei</taxon>
        <taxon>Pleuronectidae</taxon>
        <taxon>Pleuronectes</taxon>
    </lineage>
</organism>